<keyword evidence="5" id="KW-0663">Pyridoxal phosphate</keyword>
<dbReference type="GO" id="GO:0019346">
    <property type="term" value="P:transsulfuration"/>
    <property type="evidence" value="ECO:0007669"/>
    <property type="project" value="InterPro"/>
</dbReference>
<comment type="cofactor">
    <cofactor evidence="1">
        <name>pyridoxal 5'-phosphate</name>
        <dbReference type="ChEBI" id="CHEBI:597326"/>
    </cofactor>
</comment>
<dbReference type="InterPro" id="IPR015422">
    <property type="entry name" value="PyrdxlP-dep_Trfase_small"/>
</dbReference>
<dbReference type="InterPro" id="IPR054542">
    <property type="entry name" value="Cys_met_metab_PP"/>
</dbReference>
<reference evidence="14 15" key="1">
    <citation type="submission" date="2018-02" db="EMBL/GenBank/DDBJ databases">
        <title>The genomes of Aspergillus section Nigri reveals drivers in fungal speciation.</title>
        <authorList>
            <consortium name="DOE Joint Genome Institute"/>
            <person name="Vesth T.C."/>
            <person name="Nybo J."/>
            <person name="Theobald S."/>
            <person name="Brandl J."/>
            <person name="Frisvad J.C."/>
            <person name="Nielsen K.F."/>
            <person name="Lyhne E.K."/>
            <person name="Kogle M.E."/>
            <person name="Kuo A."/>
            <person name="Riley R."/>
            <person name="Clum A."/>
            <person name="Nolan M."/>
            <person name="Lipzen A."/>
            <person name="Salamov A."/>
            <person name="Henrissat B."/>
            <person name="Wiebenga A."/>
            <person name="De vries R.P."/>
            <person name="Grigoriev I.V."/>
            <person name="Mortensen U.H."/>
            <person name="Andersen M.R."/>
            <person name="Baker S.E."/>
        </authorList>
    </citation>
    <scope>NUCLEOTIDE SEQUENCE [LARGE SCALE GENOMIC DNA]</scope>
    <source>
        <strain evidence="14 15">CBS 101889</strain>
    </source>
</reference>
<keyword evidence="7" id="KW-0456">Lyase</keyword>
<protein>
    <recommendedName>
        <fullName evidence="12">Cystathionine beta-lyase</fullName>
        <ecNumber evidence="3">4.4.1.13</ecNumber>
    </recommendedName>
    <alternativeName>
        <fullName evidence="9">Cysteine-S-conjugate beta-lyase</fullName>
    </alternativeName>
</protein>
<comment type="similarity">
    <text evidence="2">Belongs to the trans-sulfuration enzymes family.</text>
</comment>
<evidence type="ECO:0000256" key="10">
    <source>
        <dbReference type="ARBA" id="ARBA00047517"/>
    </source>
</evidence>
<evidence type="ECO:0000256" key="9">
    <source>
        <dbReference type="ARBA" id="ARBA00047213"/>
    </source>
</evidence>
<dbReference type="InterPro" id="IPR000277">
    <property type="entry name" value="Cys/Met-Metab_PyrdxlP-dep_enz"/>
</dbReference>
<comment type="catalytic activity">
    <reaction evidence="11">
        <text>an S-substituted L-cysteine + H2O = a thiol + pyruvate + NH4(+)</text>
        <dbReference type="Rhea" id="RHEA:18121"/>
        <dbReference type="ChEBI" id="CHEBI:15361"/>
        <dbReference type="ChEBI" id="CHEBI:15377"/>
        <dbReference type="ChEBI" id="CHEBI:28938"/>
        <dbReference type="ChEBI" id="CHEBI:29256"/>
        <dbReference type="ChEBI" id="CHEBI:58717"/>
        <dbReference type="EC" id="4.4.1.13"/>
    </reaction>
</comment>
<dbReference type="STRING" id="1450537.A0A395I5S7"/>
<evidence type="ECO:0000256" key="11">
    <source>
        <dbReference type="ARBA" id="ARBA00047625"/>
    </source>
</evidence>
<dbReference type="EMBL" id="KZ824278">
    <property type="protein sequence ID" value="RAL13694.1"/>
    <property type="molecule type" value="Genomic_DNA"/>
</dbReference>
<keyword evidence="4" id="KW-0028">Amino-acid biosynthesis</keyword>
<dbReference type="Pfam" id="PF01053">
    <property type="entry name" value="Cys_Met_Meta_PP"/>
    <property type="match status" value="1"/>
</dbReference>
<dbReference type="OrthoDB" id="2545919at2759"/>
<name>A0A395I5S7_ASPHC</name>
<dbReference type="VEuPathDB" id="FungiDB:BO97DRAFT_433584"/>
<dbReference type="GeneID" id="37201895"/>
<evidence type="ECO:0000256" key="3">
    <source>
        <dbReference type="ARBA" id="ARBA00012224"/>
    </source>
</evidence>
<gene>
    <name evidence="14" type="ORF">BO97DRAFT_433584</name>
</gene>
<sequence>MSASGSGAESSATKKAFPHVDLEGHNLPPSPAPSSPHAGRRYNIATELVYTDSNDQYNASSVPIYQSATFKQTSGAGGGEYDYTRSGNPTRTHLERHLAKIMSAQRALVVSSGMAALDVITRLLRPGDEVVTGDDLYGGTNRLLKYLSTNGGIIVHHVDTTAPEKVREVLTAKTAMVLLETPTNPLIKIVDIPQIAAAAHEANPNCLVSVDNTMMSPLLLNPLDLGADIVYESGTKYLSGHHDLMAGVIAVNDLALGERLYFPINASGCGLSPFDSWLLLRGVKTLKVRMDQQQANAQRIAEYLEAHGFKVRYPGLRSHPQYELHHSMARGSGAVLSFETGDVGVSERIVESAKLWAISVSFGCVNSLISMPCRMSHASIDAKTRKERAMPEDLIRLCVGIEDVDDLIDDLQRAFDDRFSHPFCRLKMPRDALSQEAPSSLSMSAIAERSVSTTRWNTDRLGTRLGVDVASAATAGALTCPVITVIDRAIIEKAAKGLPIQQTITSCFRSMASHPGAFFLSTPFLLIYTLYTSTYLTANTIDTVMSTMRDKPFSTVFPGTAKFLSTTVVNMGICVYKDARFARIFGAASSSPKPPPTTNPALPLQGIRTPAVASCHPASGPGTPKVPRISYALFCLRDSITIFASFNIPSLVAPSIPDAVAASPGMKAALAQFSCPALMQFASTPMHLLGLDLYNRQPPGGLGWRERAARIRRDYVPSCFARMGKIVPAYGVGGVVNVRMRAWLMGALEGR</sequence>
<dbReference type="GO" id="GO:0030170">
    <property type="term" value="F:pyridoxal phosphate binding"/>
    <property type="evidence" value="ECO:0007669"/>
    <property type="project" value="InterPro"/>
</dbReference>
<evidence type="ECO:0000256" key="1">
    <source>
        <dbReference type="ARBA" id="ARBA00001933"/>
    </source>
</evidence>
<evidence type="ECO:0000313" key="15">
    <source>
        <dbReference type="Proteomes" id="UP000248961"/>
    </source>
</evidence>
<evidence type="ECO:0000256" key="2">
    <source>
        <dbReference type="ARBA" id="ARBA00009077"/>
    </source>
</evidence>
<keyword evidence="6" id="KW-0486">Methionine biosynthesis</keyword>
<organism evidence="14 15">
    <name type="scientific">Aspergillus homomorphus (strain CBS 101889)</name>
    <dbReference type="NCBI Taxonomy" id="1450537"/>
    <lineage>
        <taxon>Eukaryota</taxon>
        <taxon>Fungi</taxon>
        <taxon>Dikarya</taxon>
        <taxon>Ascomycota</taxon>
        <taxon>Pezizomycotina</taxon>
        <taxon>Eurotiomycetes</taxon>
        <taxon>Eurotiomycetidae</taxon>
        <taxon>Eurotiales</taxon>
        <taxon>Aspergillaceae</taxon>
        <taxon>Aspergillus</taxon>
        <taxon>Aspergillus subgen. Circumdati</taxon>
    </lineage>
</organism>
<evidence type="ECO:0000256" key="5">
    <source>
        <dbReference type="ARBA" id="ARBA00022898"/>
    </source>
</evidence>
<dbReference type="InterPro" id="IPR015421">
    <property type="entry name" value="PyrdxlP-dep_Trfase_major"/>
</dbReference>
<comment type="pathway">
    <text evidence="8">Amino-acid biosynthesis; L-methionine biosynthesis via de novo pathway; L-homocysteine from L-cystathionine: step 1/1.</text>
</comment>
<evidence type="ECO:0000313" key="14">
    <source>
        <dbReference type="EMBL" id="RAL13694.1"/>
    </source>
</evidence>
<dbReference type="Gene3D" id="3.40.640.10">
    <property type="entry name" value="Type I PLP-dependent aspartate aminotransferase-like (Major domain)"/>
    <property type="match status" value="1"/>
</dbReference>
<proteinExistence type="inferred from homology"/>
<evidence type="ECO:0000256" key="12">
    <source>
        <dbReference type="ARBA" id="ARBA00072331"/>
    </source>
</evidence>
<dbReference type="InterPro" id="IPR006238">
    <property type="entry name" value="Cys_b_lyase_euk"/>
</dbReference>
<dbReference type="PROSITE" id="PS00868">
    <property type="entry name" value="CYS_MET_METAB_PP"/>
    <property type="match status" value="1"/>
</dbReference>
<dbReference type="AlphaFoldDB" id="A0A395I5S7"/>
<dbReference type="PANTHER" id="PTHR11808:SF50">
    <property type="entry name" value="CYSTATHIONINE BETA-LYASE"/>
    <property type="match status" value="1"/>
</dbReference>
<dbReference type="NCBIfam" id="TIGR01329">
    <property type="entry name" value="cysta_beta_ly_E"/>
    <property type="match status" value="1"/>
</dbReference>
<evidence type="ECO:0000256" key="6">
    <source>
        <dbReference type="ARBA" id="ARBA00023167"/>
    </source>
</evidence>
<dbReference type="SUPFAM" id="SSF53383">
    <property type="entry name" value="PLP-dependent transferases"/>
    <property type="match status" value="1"/>
</dbReference>
<dbReference type="PANTHER" id="PTHR11808">
    <property type="entry name" value="TRANS-SULFURATION ENZYME FAMILY MEMBER"/>
    <property type="match status" value="1"/>
</dbReference>
<dbReference type="FunFam" id="3.90.1150.10:FF:000013">
    <property type="entry name" value="Cystathionine beta-lyase"/>
    <property type="match status" value="1"/>
</dbReference>
<dbReference type="FunFam" id="3.40.640.10:FF:000009">
    <property type="entry name" value="Cystathionine gamma-synthase homolog"/>
    <property type="match status" value="1"/>
</dbReference>
<keyword evidence="15" id="KW-1185">Reference proteome</keyword>
<evidence type="ECO:0000256" key="8">
    <source>
        <dbReference type="ARBA" id="ARBA00046315"/>
    </source>
</evidence>
<evidence type="ECO:0000256" key="7">
    <source>
        <dbReference type="ARBA" id="ARBA00023239"/>
    </source>
</evidence>
<comment type="catalytic activity">
    <reaction evidence="10">
        <text>L,L-cystathionine + H2O = L-homocysteine + pyruvate + NH4(+)</text>
        <dbReference type="Rhea" id="RHEA:13965"/>
        <dbReference type="ChEBI" id="CHEBI:15361"/>
        <dbReference type="ChEBI" id="CHEBI:15377"/>
        <dbReference type="ChEBI" id="CHEBI:28938"/>
        <dbReference type="ChEBI" id="CHEBI:58161"/>
        <dbReference type="ChEBI" id="CHEBI:58199"/>
    </reaction>
</comment>
<accession>A0A395I5S7</accession>
<dbReference type="GO" id="GO:0047804">
    <property type="term" value="F:cysteine-S-conjugate beta-lyase activity"/>
    <property type="evidence" value="ECO:0007669"/>
    <property type="project" value="UniProtKB-EC"/>
</dbReference>
<evidence type="ECO:0000256" key="13">
    <source>
        <dbReference type="SAM" id="MobiDB-lite"/>
    </source>
</evidence>
<evidence type="ECO:0000256" key="4">
    <source>
        <dbReference type="ARBA" id="ARBA00022605"/>
    </source>
</evidence>
<dbReference type="CDD" id="cd00614">
    <property type="entry name" value="CGS_like"/>
    <property type="match status" value="1"/>
</dbReference>
<dbReference type="Gene3D" id="3.90.1150.10">
    <property type="entry name" value="Aspartate Aminotransferase, domain 1"/>
    <property type="match status" value="1"/>
</dbReference>
<dbReference type="RefSeq" id="XP_025552848.1">
    <property type="nucleotide sequence ID" value="XM_025697606.1"/>
</dbReference>
<dbReference type="InterPro" id="IPR015424">
    <property type="entry name" value="PyrdxlP-dep_Trfase"/>
</dbReference>
<dbReference type="GO" id="GO:0005737">
    <property type="term" value="C:cytoplasm"/>
    <property type="evidence" value="ECO:0007669"/>
    <property type="project" value="TreeGrafter"/>
</dbReference>
<dbReference type="Proteomes" id="UP000248961">
    <property type="component" value="Unassembled WGS sequence"/>
</dbReference>
<dbReference type="EC" id="4.4.1.13" evidence="3"/>
<feature type="region of interest" description="Disordered" evidence="13">
    <location>
        <begin position="20"/>
        <end position="39"/>
    </location>
</feature>
<dbReference type="GO" id="GO:0071266">
    <property type="term" value="P:'de novo' L-methionine biosynthetic process"/>
    <property type="evidence" value="ECO:0007669"/>
    <property type="project" value="InterPro"/>
</dbReference>